<dbReference type="Pfam" id="PF17479">
    <property type="entry name" value="DUF3048_C"/>
    <property type="match status" value="1"/>
</dbReference>
<evidence type="ECO:0000259" key="2">
    <source>
        <dbReference type="Pfam" id="PF11258"/>
    </source>
</evidence>
<comment type="caution">
    <text evidence="4">The sequence shown here is derived from an EMBL/GenBank/DDBJ whole genome shotgun (WGS) entry which is preliminary data.</text>
</comment>
<reference evidence="4 5" key="1">
    <citation type="submission" date="2020-08" db="EMBL/GenBank/DDBJ databases">
        <title>Genome public.</title>
        <authorList>
            <person name="Liu C."/>
            <person name="Sun Q."/>
        </authorList>
    </citation>
    <scope>NUCLEOTIDE SEQUENCE [LARGE SCALE GENOMIC DNA]</scope>
    <source>
        <strain evidence="4 5">NSJ-9</strain>
    </source>
</reference>
<evidence type="ECO:0000259" key="3">
    <source>
        <dbReference type="Pfam" id="PF17479"/>
    </source>
</evidence>
<organism evidence="4 5">
    <name type="scientific">Roseburia lenta</name>
    <dbReference type="NCBI Taxonomy" id="2763061"/>
    <lineage>
        <taxon>Bacteria</taxon>
        <taxon>Bacillati</taxon>
        <taxon>Bacillota</taxon>
        <taxon>Clostridia</taxon>
        <taxon>Lachnospirales</taxon>
        <taxon>Lachnospiraceae</taxon>
        <taxon>Roseburia</taxon>
    </lineage>
</organism>
<keyword evidence="1" id="KW-0732">Signal</keyword>
<dbReference type="Pfam" id="PF11258">
    <property type="entry name" value="DUF3048"/>
    <property type="match status" value="1"/>
</dbReference>
<dbReference type="InterPro" id="IPR035328">
    <property type="entry name" value="DUF3048_C"/>
</dbReference>
<dbReference type="EMBL" id="JACOPG010000001">
    <property type="protein sequence ID" value="MBC5685124.1"/>
    <property type="molecule type" value="Genomic_DNA"/>
</dbReference>
<feature type="domain" description="DUF3048" evidence="3">
    <location>
        <begin position="237"/>
        <end position="340"/>
    </location>
</feature>
<evidence type="ECO:0000313" key="5">
    <source>
        <dbReference type="Proteomes" id="UP000643810"/>
    </source>
</evidence>
<keyword evidence="5" id="KW-1185">Reference proteome</keyword>
<proteinExistence type="predicted"/>
<protein>
    <submittedName>
        <fullName evidence="4">DUF3048 domain-containing protein</fullName>
    </submittedName>
</protein>
<evidence type="ECO:0000256" key="1">
    <source>
        <dbReference type="SAM" id="SignalP"/>
    </source>
</evidence>
<dbReference type="InterPro" id="IPR023158">
    <property type="entry name" value="YerB-like_sf"/>
</dbReference>
<evidence type="ECO:0000313" key="4">
    <source>
        <dbReference type="EMBL" id="MBC5685124.1"/>
    </source>
</evidence>
<dbReference type="Gene3D" id="3.50.90.10">
    <property type="entry name" value="YerB-like"/>
    <property type="match status" value="1"/>
</dbReference>
<gene>
    <name evidence="4" type="ORF">H8R94_00615</name>
</gene>
<feature type="domain" description="DUF3048" evidence="2">
    <location>
        <begin position="56"/>
        <end position="199"/>
    </location>
</feature>
<feature type="chain" id="PRO_5047209428" evidence="1">
    <location>
        <begin position="19"/>
        <end position="364"/>
    </location>
</feature>
<feature type="signal peptide" evidence="1">
    <location>
        <begin position="1"/>
        <end position="18"/>
    </location>
</feature>
<dbReference type="RefSeq" id="WP_118281233.1">
    <property type="nucleotide sequence ID" value="NZ_JACOPG010000001.1"/>
</dbReference>
<dbReference type="Proteomes" id="UP000643810">
    <property type="component" value="Unassembled WGS sequence"/>
</dbReference>
<sequence>MSKKALIGIICAVVVALAGGTAAFVVTHQKKDDGQTKEVVEKEEEVNHDGQVKSYLTGEWVDQSIGRSRAVAVMTENTKAALPQYGINSAGVLYEAPVEGSITRMMAIYEDYADLTQMGNVRSCRPYYAQFAAEFDAIYVHFGQSVQGEQLLATGIVDNLSGLDGSLGDTFYRTSEHAAPHNAYTSAEGIASGIAKKGYDTQYDASYDGHYIFAEDDSPNTLSAGTDCVVVKPYYFYNHPYFIYNKDSQTYARYQFGAEQIDAVDGKQVEVSNIIFQNVNNSIYEGTQYLNITVSGSGEGKFFTQGKMIDITWRKGDDGITHYYDNDGNEIVLNQGKTWVCIIQSQYADDSAFYATEEEFSSAQ</sequence>
<dbReference type="SUPFAM" id="SSF159774">
    <property type="entry name" value="YerB-like"/>
    <property type="match status" value="1"/>
</dbReference>
<dbReference type="InterPro" id="IPR021416">
    <property type="entry name" value="DUF3048_N"/>
</dbReference>
<accession>A0ABR7GCG1</accession>
<name>A0ABR7GCG1_9FIRM</name>